<keyword evidence="2" id="KW-1185">Reference proteome</keyword>
<dbReference type="RefSeq" id="WP_347371434.1">
    <property type="nucleotide sequence ID" value="NZ_JBDOJC010000001.1"/>
</dbReference>
<reference evidence="1 2" key="1">
    <citation type="submission" date="2024-05" db="EMBL/GenBank/DDBJ databases">
        <authorList>
            <person name="De Oliveira J.P."/>
            <person name="Noriler S.A."/>
            <person name="De Oliveira A.G."/>
            <person name="Sipoli D.S."/>
        </authorList>
    </citation>
    <scope>NUCLEOTIDE SEQUENCE [LARGE SCALE GENOMIC DNA]</scope>
    <source>
        <strain evidence="1 2">LABIM189</strain>
    </source>
</reference>
<proteinExistence type="predicted"/>
<name>A0ABV0FF30_9NEIS</name>
<sequence>MAAALGPEPGSVAERLQNRPQGFEFAQAVMLLEQLRPGAAPLGGGVDPAREAVRLRGPLAPLFAASELGALENMDGKPALRVESFGLGGPDGPLPYAYQEWLQQRRLAKDHAPAEFLQLFQHRLLSLLYRVNRRYRLASGFAPAERSPARRMLLSLIGLLPSGLQHRQAVPDEALLARAALLADRRRSLAGFAALVRHHFRVLATVEPFCGGWRTIPATGRTTIGPGGNNARLGQGALAGSRAWDEHAGIHLVIGPLPPALYQSFLPGAERHRALAALAAFHLGPDLDVKLTLRLATAAAPLRLTHNAPPRLSWDSWLGRAEGERQLDTRLRQTEGAR</sequence>
<protein>
    <submittedName>
        <fullName evidence="1">Type VI secretion system baseplate subunit TssG</fullName>
    </submittedName>
</protein>
<dbReference type="PANTHER" id="PTHR35564:SF4">
    <property type="entry name" value="CYTOPLASMIC PROTEIN"/>
    <property type="match status" value="1"/>
</dbReference>
<dbReference type="NCBIfam" id="TIGR03347">
    <property type="entry name" value="VI_chp_1"/>
    <property type="match status" value="1"/>
</dbReference>
<gene>
    <name evidence="1" type="primary">tssG</name>
    <name evidence="1" type="ORF">ABGV49_16700</name>
</gene>
<organism evidence="1 2">
    <name type="scientific">Chromobacterium vaccinii</name>
    <dbReference type="NCBI Taxonomy" id="1108595"/>
    <lineage>
        <taxon>Bacteria</taxon>
        <taxon>Pseudomonadati</taxon>
        <taxon>Pseudomonadota</taxon>
        <taxon>Betaproteobacteria</taxon>
        <taxon>Neisseriales</taxon>
        <taxon>Chromobacteriaceae</taxon>
        <taxon>Chromobacterium</taxon>
    </lineage>
</organism>
<evidence type="ECO:0000313" key="2">
    <source>
        <dbReference type="Proteomes" id="UP001455709"/>
    </source>
</evidence>
<dbReference type="PANTHER" id="PTHR35564">
    <property type="match status" value="1"/>
</dbReference>
<dbReference type="InterPro" id="IPR010732">
    <property type="entry name" value="T6SS_TssG-like"/>
</dbReference>
<dbReference type="Pfam" id="PF06996">
    <property type="entry name" value="T6SS_TssG"/>
    <property type="match status" value="1"/>
</dbReference>
<dbReference type="EMBL" id="JBDOJC010000001">
    <property type="protein sequence ID" value="MEO2218702.1"/>
    <property type="molecule type" value="Genomic_DNA"/>
</dbReference>
<comment type="caution">
    <text evidence="1">The sequence shown here is derived from an EMBL/GenBank/DDBJ whole genome shotgun (WGS) entry which is preliminary data.</text>
</comment>
<accession>A0ABV0FF30</accession>
<evidence type="ECO:0000313" key="1">
    <source>
        <dbReference type="EMBL" id="MEO2218702.1"/>
    </source>
</evidence>
<dbReference type="Proteomes" id="UP001455709">
    <property type="component" value="Unassembled WGS sequence"/>
</dbReference>